<proteinExistence type="inferred from homology"/>
<keyword evidence="2" id="KW-0521">NADP</keyword>
<evidence type="ECO:0000256" key="2">
    <source>
        <dbReference type="ARBA" id="ARBA00022857"/>
    </source>
</evidence>
<dbReference type="InterPro" id="IPR036291">
    <property type="entry name" value="NAD(P)-bd_dom_sf"/>
</dbReference>
<dbReference type="EMBL" id="MVGC01000091">
    <property type="protein sequence ID" value="RJE24168.1"/>
    <property type="molecule type" value="Genomic_DNA"/>
</dbReference>
<reference evidence="5" key="1">
    <citation type="submission" date="2017-02" db="EMBL/GenBank/DDBJ databases">
        <authorList>
            <person name="Tafer H."/>
            <person name="Lopandic K."/>
        </authorList>
    </citation>
    <scope>NUCLEOTIDE SEQUENCE [LARGE SCALE GENOMIC DNA]</scope>
    <source>
        <strain evidence="5">CBS 366.77</strain>
    </source>
</reference>
<dbReference type="Gene3D" id="3.40.50.720">
    <property type="entry name" value="NAD(P)-binding Rossmann-like Domain"/>
    <property type="match status" value="1"/>
</dbReference>
<sequence length="324" mass="35610">MPTETTHPTAKQIIQNQNLSPTSLHSRVILITGCSSGIGIETARALALTGAKLFLGVRNIPKARSALSDIIDGDRVRLLHLDLARLDSVRNAAGEFQKQSSVLHILVNNGGVMMTPDEVRTEDGFEMQFGTNHLGHFLLFALLRRVMGRSVEVGLHCRVVGITSSAHRGAVLPLDDMSRLGLDQDGRYNGRLAYGQSKLANIYMMNEIERRYGMQGIHGLSVHPGGIFTGLQKYVGEAVMARLREPEVMRHMKSVEQGAATTVLAAVGREFEGVGGVYLEDCQESEPVRGEYRNVDPGFDVRIWDRESAEKLWSSSETMVGLQV</sequence>
<comment type="caution">
    <text evidence="4">The sequence shown here is derived from an EMBL/GenBank/DDBJ whole genome shotgun (WGS) entry which is preliminary data.</text>
</comment>
<comment type="similarity">
    <text evidence="1">Belongs to the short-chain dehydrogenases/reductases (SDR) family.</text>
</comment>
<evidence type="ECO:0000313" key="4">
    <source>
        <dbReference type="EMBL" id="RJE24168.1"/>
    </source>
</evidence>
<dbReference type="PANTHER" id="PTHR24320:SF272">
    <property type="entry name" value="NAD(P)-BINDING ROSSMANN-FOLD SUPERFAMILY PROTEIN"/>
    <property type="match status" value="1"/>
</dbReference>
<dbReference type="PANTHER" id="PTHR24320">
    <property type="entry name" value="RETINOL DEHYDROGENASE"/>
    <property type="match status" value="1"/>
</dbReference>
<dbReference type="InterPro" id="IPR002347">
    <property type="entry name" value="SDR_fam"/>
</dbReference>
<dbReference type="Pfam" id="PF00106">
    <property type="entry name" value="adh_short"/>
    <property type="match status" value="1"/>
</dbReference>
<dbReference type="Proteomes" id="UP000266188">
    <property type="component" value="Unassembled WGS sequence"/>
</dbReference>
<evidence type="ECO:0000256" key="1">
    <source>
        <dbReference type="ARBA" id="ARBA00006484"/>
    </source>
</evidence>
<evidence type="ECO:0000313" key="5">
    <source>
        <dbReference type="Proteomes" id="UP000266188"/>
    </source>
</evidence>
<name>A0A3A2ZLU1_9EURO</name>
<dbReference type="AlphaFoldDB" id="A0A3A2ZLU1"/>
<keyword evidence="3" id="KW-0560">Oxidoreductase</keyword>
<dbReference type="PRINTS" id="PR00081">
    <property type="entry name" value="GDHRDH"/>
</dbReference>
<dbReference type="STRING" id="2070753.A0A3A2ZLU1"/>
<accession>A0A3A2ZLU1</accession>
<dbReference type="GO" id="GO:0016491">
    <property type="term" value="F:oxidoreductase activity"/>
    <property type="evidence" value="ECO:0007669"/>
    <property type="project" value="UniProtKB-KW"/>
</dbReference>
<dbReference type="OrthoDB" id="191139at2759"/>
<dbReference type="SUPFAM" id="SSF51735">
    <property type="entry name" value="NAD(P)-binding Rossmann-fold domains"/>
    <property type="match status" value="1"/>
</dbReference>
<organism evidence="4 5">
    <name type="scientific">Aspergillus sclerotialis</name>
    <dbReference type="NCBI Taxonomy" id="2070753"/>
    <lineage>
        <taxon>Eukaryota</taxon>
        <taxon>Fungi</taxon>
        <taxon>Dikarya</taxon>
        <taxon>Ascomycota</taxon>
        <taxon>Pezizomycotina</taxon>
        <taxon>Eurotiomycetes</taxon>
        <taxon>Eurotiomycetidae</taxon>
        <taxon>Eurotiales</taxon>
        <taxon>Aspergillaceae</taxon>
        <taxon>Aspergillus</taxon>
        <taxon>Aspergillus subgen. Polypaecilum</taxon>
    </lineage>
</organism>
<gene>
    <name evidence="4" type="ORF">PHISCL_03487</name>
</gene>
<keyword evidence="5" id="KW-1185">Reference proteome</keyword>
<protein>
    <submittedName>
        <fullName evidence="4">Short chain dehydrogenase</fullName>
    </submittedName>
</protein>
<evidence type="ECO:0000256" key="3">
    <source>
        <dbReference type="ARBA" id="ARBA00023002"/>
    </source>
</evidence>